<keyword evidence="1" id="KW-1133">Transmembrane helix</keyword>
<evidence type="ECO:0000256" key="1">
    <source>
        <dbReference type="SAM" id="Phobius"/>
    </source>
</evidence>
<organism evidence="2">
    <name type="scientific">marine sediment metagenome</name>
    <dbReference type="NCBI Taxonomy" id="412755"/>
    <lineage>
        <taxon>unclassified sequences</taxon>
        <taxon>metagenomes</taxon>
        <taxon>ecological metagenomes</taxon>
    </lineage>
</organism>
<accession>A0A0F9ISB6</accession>
<feature type="transmembrane region" description="Helical" evidence="1">
    <location>
        <begin position="177"/>
        <end position="202"/>
    </location>
</feature>
<feature type="transmembrane region" description="Helical" evidence="1">
    <location>
        <begin position="7"/>
        <end position="25"/>
    </location>
</feature>
<keyword evidence="1" id="KW-0472">Membrane</keyword>
<dbReference type="EMBL" id="LAZR01011714">
    <property type="protein sequence ID" value="KKM60253.1"/>
    <property type="molecule type" value="Genomic_DNA"/>
</dbReference>
<reference evidence="2" key="1">
    <citation type="journal article" date="2015" name="Nature">
        <title>Complex archaea that bridge the gap between prokaryotes and eukaryotes.</title>
        <authorList>
            <person name="Spang A."/>
            <person name="Saw J.H."/>
            <person name="Jorgensen S.L."/>
            <person name="Zaremba-Niedzwiedzka K."/>
            <person name="Martijn J."/>
            <person name="Lind A.E."/>
            <person name="van Eijk R."/>
            <person name="Schleper C."/>
            <person name="Guy L."/>
            <person name="Ettema T.J."/>
        </authorList>
    </citation>
    <scope>NUCLEOTIDE SEQUENCE</scope>
</reference>
<keyword evidence="1" id="KW-0812">Transmembrane</keyword>
<comment type="caution">
    <text evidence="2">The sequence shown here is derived from an EMBL/GenBank/DDBJ whole genome shotgun (WGS) entry which is preliminary data.</text>
</comment>
<protein>
    <submittedName>
        <fullName evidence="2">Uncharacterized protein</fullName>
    </submittedName>
</protein>
<proteinExistence type="predicted"/>
<evidence type="ECO:0000313" key="2">
    <source>
        <dbReference type="EMBL" id="KKM60253.1"/>
    </source>
</evidence>
<dbReference type="AlphaFoldDB" id="A0A0F9ISB6"/>
<gene>
    <name evidence="2" type="ORF">LCGC14_1543700</name>
</gene>
<sequence length="208" mass="22225">MGLKAGWLALFVFVWIIGAFFGSTFEYHDTEADAGQAYTTGNAAFTTGSSTVNGVGTVWVAAMEGGLIQYDADNTLWSKIDTVVNNTQLTLAAGYQGAGGAAGAYTMAVSPGWAGTGGGGYAQSPVTTLEYLLNISNMVQRNEILGVIPLITPNGEYFKSAFKVLTWQWSFMAGYTMIYWIFFAPFAMMGVLSMILLVYGIITGNIAF</sequence>
<name>A0A0F9ISB6_9ZZZZ</name>